<dbReference type="EMBL" id="WPHU01000024">
    <property type="protein sequence ID" value="MVA59543.1"/>
    <property type="molecule type" value="Genomic_DNA"/>
</dbReference>
<dbReference type="GO" id="GO:0009307">
    <property type="term" value="P:DNA restriction-modification system"/>
    <property type="evidence" value="ECO:0007669"/>
    <property type="project" value="UniProtKB-KW"/>
</dbReference>
<evidence type="ECO:0000256" key="7">
    <source>
        <dbReference type="ARBA" id="ARBA00047942"/>
    </source>
</evidence>
<dbReference type="PANTHER" id="PTHR33841:SF6">
    <property type="entry name" value="TYPE II METHYLTRANSFERASE M.HINDII"/>
    <property type="match status" value="1"/>
</dbReference>
<evidence type="ECO:0000256" key="2">
    <source>
        <dbReference type="ARBA" id="ARBA00022603"/>
    </source>
</evidence>
<evidence type="ECO:0000259" key="8">
    <source>
        <dbReference type="Pfam" id="PF07669"/>
    </source>
</evidence>
<protein>
    <recommendedName>
        <fullName evidence="1">site-specific DNA-methyltransferase (adenine-specific)</fullName>
        <ecNumber evidence="1">2.1.1.72</ecNumber>
    </recommendedName>
</protein>
<dbReference type="GO" id="GO:0032259">
    <property type="term" value="P:methylation"/>
    <property type="evidence" value="ECO:0007669"/>
    <property type="project" value="UniProtKB-KW"/>
</dbReference>
<dbReference type="InterPro" id="IPR029063">
    <property type="entry name" value="SAM-dependent_MTases_sf"/>
</dbReference>
<feature type="domain" description="Type II methyltransferase M.TaqI-like" evidence="8">
    <location>
        <begin position="403"/>
        <end position="556"/>
    </location>
</feature>
<organism evidence="9 10">
    <name type="scientific">Agrobacterium vitis</name>
    <name type="common">Rhizobium vitis</name>
    <dbReference type="NCBI Taxonomy" id="373"/>
    <lineage>
        <taxon>Bacteria</taxon>
        <taxon>Pseudomonadati</taxon>
        <taxon>Pseudomonadota</taxon>
        <taxon>Alphaproteobacteria</taxon>
        <taxon>Hyphomicrobiales</taxon>
        <taxon>Rhizobiaceae</taxon>
        <taxon>Rhizobium/Agrobacterium group</taxon>
        <taxon>Agrobacterium</taxon>
    </lineage>
</organism>
<gene>
    <name evidence="9" type="ORF">GOZ88_25990</name>
</gene>
<evidence type="ECO:0000313" key="10">
    <source>
        <dbReference type="Proteomes" id="UP000440716"/>
    </source>
</evidence>
<dbReference type="RefSeq" id="WP_070149999.1">
    <property type="nucleotide sequence ID" value="NZ_JABAEI010000015.1"/>
</dbReference>
<keyword evidence="3" id="KW-0808">Transferase</keyword>
<dbReference type="OrthoDB" id="9806213at2"/>
<dbReference type="Proteomes" id="UP000440716">
    <property type="component" value="Unassembled WGS sequence"/>
</dbReference>
<evidence type="ECO:0000256" key="1">
    <source>
        <dbReference type="ARBA" id="ARBA00011900"/>
    </source>
</evidence>
<dbReference type="Pfam" id="PF07669">
    <property type="entry name" value="Eco57I"/>
    <property type="match status" value="1"/>
</dbReference>
<dbReference type="InterPro" id="IPR011639">
    <property type="entry name" value="MethylTrfase_TaqI-like_dom"/>
</dbReference>
<dbReference type="PRINTS" id="PR00507">
    <property type="entry name" value="N12N6MTFRASE"/>
</dbReference>
<sequence length="957" mass="107473">MTPVADTAAAKSAEWLFAIGENDTLPPVEGLVAVRDFDATSHLPEVVAVIERALSYGARAVFFEAQRNGRPPIAQALIFDAKDHPDEKQFAELHKRLWSWGGVPLLYRVGPGLIQLFRCAHAPDFLGPDDVPVCNPIRTLQLGAEITAADIWWDAKQIRNGAIWDDPEACELMLSATKSAHRKLVAGVRVLAGQLTDSHLLDAQLRRRLLILTLLIAYLEERSVLLPDDFGKVLPGAEHFFQVLASAPALIRLLEMLEARFNGHVFRLQDDERVALQSSVDLSRYAKLVQGYEDENGQGNFWRLYSFRDLPVELISNIYQLFVKDAASSIYTPPALVRLMLEEALSWDRLDELMASDGVLLDPACGSGVFLVEAYKRLVLHWRSRHGWKKPDVGTLRQLLLRIHGIDLEDGAVELAAFSLCLSLCDALDPEEIRASIKLFPQLNGVSLHGSCFFEAQEKGLFKDNVAVIVGNPPFESSLTTEGAKRAYKRYSERYGALADNQLAYLFLHEAMVSLRPGGILAMIEPAGFLYNQNVSPFRERFFANWRVREILDFVSVRGLFKKGEADPKIVVVLAEAQEATPDGKLLHAVFRRNGRATAEQGFDIDYYDLHWLRSADIGASGDVWRANLLGGSRVRVLIERLRTFPTLRDYAVERGWDFGEGYIAGLKGISRPADHLVGKPLLPTEALSENGIDTEAIATVPDRPIKDTKTARRFTPPYLLIKENEDLHHGLWEGHYLAYKHRIVGIASGRNDLSQLRAVESWLQKERVVLKAYVAGVSASLFVQRATAILSADILSLPYPADHDLDLSENERIIAEDIVEFQRDFIRRGTDAALMRRAPEQALVSFDKILAGQVNTVYRRNPLRSLHSYHWAGAICKAYAFGDGAVDWSGAEELHLKLDELLHERRQSGLTIARVMRLYDRNFVFLLKPDRHRFWTRSVALRDADDMLADLRAQGF</sequence>
<comment type="catalytic activity">
    <reaction evidence="7">
        <text>a 2'-deoxyadenosine in DNA + S-adenosyl-L-methionine = an N(6)-methyl-2'-deoxyadenosine in DNA + S-adenosyl-L-homocysteine + H(+)</text>
        <dbReference type="Rhea" id="RHEA:15197"/>
        <dbReference type="Rhea" id="RHEA-COMP:12418"/>
        <dbReference type="Rhea" id="RHEA-COMP:12419"/>
        <dbReference type="ChEBI" id="CHEBI:15378"/>
        <dbReference type="ChEBI" id="CHEBI:57856"/>
        <dbReference type="ChEBI" id="CHEBI:59789"/>
        <dbReference type="ChEBI" id="CHEBI:90615"/>
        <dbReference type="ChEBI" id="CHEBI:90616"/>
        <dbReference type="EC" id="2.1.1.72"/>
    </reaction>
</comment>
<keyword evidence="2 9" id="KW-0489">Methyltransferase</keyword>
<dbReference type="EC" id="2.1.1.72" evidence="1"/>
<name>A0A1S2DRA7_AGRVI</name>
<dbReference type="AlphaFoldDB" id="A0A1S2DRA7"/>
<dbReference type="InterPro" id="IPR050953">
    <property type="entry name" value="N4_N6_ade-DNA_methylase"/>
</dbReference>
<evidence type="ECO:0000256" key="6">
    <source>
        <dbReference type="ARBA" id="ARBA00023125"/>
    </source>
</evidence>
<keyword evidence="6" id="KW-0238">DNA-binding</keyword>
<dbReference type="PANTHER" id="PTHR33841">
    <property type="entry name" value="DNA METHYLTRANSFERASE YEEA-RELATED"/>
    <property type="match status" value="1"/>
</dbReference>
<evidence type="ECO:0000256" key="5">
    <source>
        <dbReference type="ARBA" id="ARBA00022747"/>
    </source>
</evidence>
<keyword evidence="4" id="KW-0949">S-adenosyl-L-methionine</keyword>
<comment type="caution">
    <text evidence="9">The sequence shown here is derived from an EMBL/GenBank/DDBJ whole genome shotgun (WGS) entry which is preliminary data.</text>
</comment>
<reference evidence="9 10" key="1">
    <citation type="submission" date="2019-12" db="EMBL/GenBank/DDBJ databases">
        <title>Whole-genome sequencing of Allorhizobium vitis.</title>
        <authorList>
            <person name="Gan H.M."/>
            <person name="Szegedi E."/>
            <person name="Burr T."/>
            <person name="Savka M.A."/>
        </authorList>
    </citation>
    <scope>NUCLEOTIDE SEQUENCE [LARGE SCALE GENOMIC DNA]</scope>
    <source>
        <strain evidence="9 10">CG415</strain>
    </source>
</reference>
<evidence type="ECO:0000256" key="3">
    <source>
        <dbReference type="ARBA" id="ARBA00022679"/>
    </source>
</evidence>
<proteinExistence type="predicted"/>
<evidence type="ECO:0000313" key="9">
    <source>
        <dbReference type="EMBL" id="MVA59543.1"/>
    </source>
</evidence>
<keyword evidence="5" id="KW-0680">Restriction system</keyword>
<evidence type="ECO:0000256" key="4">
    <source>
        <dbReference type="ARBA" id="ARBA00022691"/>
    </source>
</evidence>
<dbReference type="Gene3D" id="3.40.50.150">
    <property type="entry name" value="Vaccinia Virus protein VP39"/>
    <property type="match status" value="1"/>
</dbReference>
<accession>A0A1S2DRA7</accession>
<dbReference type="GO" id="GO:0003677">
    <property type="term" value="F:DNA binding"/>
    <property type="evidence" value="ECO:0007669"/>
    <property type="project" value="UniProtKB-KW"/>
</dbReference>
<dbReference type="SUPFAM" id="SSF53335">
    <property type="entry name" value="S-adenosyl-L-methionine-dependent methyltransferases"/>
    <property type="match status" value="1"/>
</dbReference>
<dbReference type="GO" id="GO:0009007">
    <property type="term" value="F:site-specific DNA-methyltransferase (adenine-specific) activity"/>
    <property type="evidence" value="ECO:0007669"/>
    <property type="project" value="UniProtKB-EC"/>
</dbReference>